<gene>
    <name evidence="2" type="ORF">Q664_46120</name>
</gene>
<accession>A0A084SGT5</accession>
<dbReference type="EMBL" id="JPMI01000352">
    <property type="protein sequence ID" value="KFA87670.1"/>
    <property type="molecule type" value="Genomic_DNA"/>
</dbReference>
<dbReference type="RefSeq" id="WP_043411442.1">
    <property type="nucleotide sequence ID" value="NZ_JPMI01000352.1"/>
</dbReference>
<feature type="compositionally biased region" description="Low complexity" evidence="1">
    <location>
        <begin position="38"/>
        <end position="52"/>
    </location>
</feature>
<name>A0A084SGT5_9BACT</name>
<proteinExistence type="predicted"/>
<dbReference type="Proteomes" id="UP000028547">
    <property type="component" value="Unassembled WGS sequence"/>
</dbReference>
<comment type="caution">
    <text evidence="2">The sequence shown here is derived from an EMBL/GenBank/DDBJ whole genome shotgun (WGS) entry which is preliminary data.</text>
</comment>
<evidence type="ECO:0000313" key="2">
    <source>
        <dbReference type="EMBL" id="KFA87670.1"/>
    </source>
</evidence>
<organism evidence="2 3">
    <name type="scientific">Archangium violaceum Cb vi76</name>
    <dbReference type="NCBI Taxonomy" id="1406225"/>
    <lineage>
        <taxon>Bacteria</taxon>
        <taxon>Pseudomonadati</taxon>
        <taxon>Myxococcota</taxon>
        <taxon>Myxococcia</taxon>
        <taxon>Myxococcales</taxon>
        <taxon>Cystobacterineae</taxon>
        <taxon>Archangiaceae</taxon>
        <taxon>Archangium</taxon>
    </lineage>
</organism>
<protein>
    <submittedName>
        <fullName evidence="2">Uncharacterized protein</fullName>
    </submittedName>
</protein>
<evidence type="ECO:0000313" key="3">
    <source>
        <dbReference type="Proteomes" id="UP000028547"/>
    </source>
</evidence>
<dbReference type="AlphaFoldDB" id="A0A084SGT5"/>
<sequence length="529" mass="58859">MSDTSKDGKLPTLRLDLGFVGVINLVASPLTTLKLHPPTLAPASEAPGGPAEASDEEDDTLSQDFVDPSTIRIRQLETSFKVTGEYTGFTEQTVPATLTWVVYDDTTNLTHESTLNGTLHLNNGSFEFKEVKGKQEAHPRLRVLEHRVFGKGWIDYRITPQYPHAPSVALSDCLKEKAAALRQHTPSSMWDWDAERGIQFDNPLDVEFEPESGFVMGKTLEFTLIGGALVRKLLRKGHGVRLVIEEEDGQEKKANRSKSDLRAELVWNQENKDKKLPWLIGCTVASTPDAPRFEYPEANEEAAHEFFYSILIDHPTPEPKPSAKGKTPAQPKPVQVLKPRQLLVLFRPTLESFSLSFEPADEDSAPRIAARGQIRDLDPTPNVSVDVSLWRRSDKGRRVAFMRVGQPVNAQLVNGRFEVDLYSFLQGYGPTTHEDDLFWQWLSSYERPPQGTKPEPALFATVCFNVRHLANPGLPAYTSLNFNSEVFDAFSEGQGDLSNPLKGGSICSAESRSGPALVERVRAALKRSE</sequence>
<reference evidence="2 3" key="1">
    <citation type="submission" date="2014-07" db="EMBL/GenBank/DDBJ databases">
        <title>Draft Genome Sequence of Gephyronic Acid Producer, Cystobacter violaceus Strain Cb vi76.</title>
        <authorList>
            <person name="Stevens D.C."/>
            <person name="Young J."/>
            <person name="Carmichael R."/>
            <person name="Tan J."/>
            <person name="Taylor R.E."/>
        </authorList>
    </citation>
    <scope>NUCLEOTIDE SEQUENCE [LARGE SCALE GENOMIC DNA]</scope>
    <source>
        <strain evidence="2 3">Cb vi76</strain>
    </source>
</reference>
<evidence type="ECO:0000256" key="1">
    <source>
        <dbReference type="SAM" id="MobiDB-lite"/>
    </source>
</evidence>
<feature type="region of interest" description="Disordered" evidence="1">
    <location>
        <begin position="38"/>
        <end position="66"/>
    </location>
</feature>